<dbReference type="InterPro" id="IPR006035">
    <property type="entry name" value="Ureohydrolase"/>
</dbReference>
<dbReference type="InterPro" id="IPR005925">
    <property type="entry name" value="Agmatinase-rel"/>
</dbReference>
<protein>
    <recommendedName>
        <fullName evidence="5">Agmatinase</fullName>
    </recommendedName>
</protein>
<dbReference type="PROSITE" id="PS51409">
    <property type="entry name" value="ARGINASE_2"/>
    <property type="match status" value="1"/>
</dbReference>
<dbReference type="EMBL" id="UINC01087392">
    <property type="protein sequence ID" value="SVC36715.1"/>
    <property type="molecule type" value="Genomic_DNA"/>
</dbReference>
<reference evidence="4" key="1">
    <citation type="submission" date="2018-05" db="EMBL/GenBank/DDBJ databases">
        <authorList>
            <person name="Lanie J.A."/>
            <person name="Ng W.-L."/>
            <person name="Kazmierczak K.M."/>
            <person name="Andrzejewski T.M."/>
            <person name="Davidsen T.M."/>
            <person name="Wayne K.J."/>
            <person name="Tettelin H."/>
            <person name="Glass J.I."/>
            <person name="Rusch D."/>
            <person name="Podicherti R."/>
            <person name="Tsui H.-C.T."/>
            <person name="Winkler M.E."/>
        </authorList>
    </citation>
    <scope>NUCLEOTIDE SEQUENCE</scope>
</reference>
<dbReference type="GO" id="GO:0033389">
    <property type="term" value="P:putrescine biosynthetic process from arginine, via agmatine"/>
    <property type="evidence" value="ECO:0007669"/>
    <property type="project" value="TreeGrafter"/>
</dbReference>
<dbReference type="PIRSF" id="PIRSF036979">
    <property type="entry name" value="Arginase"/>
    <property type="match status" value="1"/>
</dbReference>
<dbReference type="NCBIfam" id="TIGR01230">
    <property type="entry name" value="agmatinase"/>
    <property type="match status" value="1"/>
</dbReference>
<accession>A0A382LLQ5</accession>
<evidence type="ECO:0000256" key="1">
    <source>
        <dbReference type="ARBA" id="ARBA00009227"/>
    </source>
</evidence>
<dbReference type="PANTHER" id="PTHR11358">
    <property type="entry name" value="ARGINASE/AGMATINASE"/>
    <property type="match status" value="1"/>
</dbReference>
<evidence type="ECO:0008006" key="5">
    <source>
        <dbReference type="Google" id="ProtNLM"/>
    </source>
</evidence>
<dbReference type="InterPro" id="IPR020855">
    <property type="entry name" value="Ureohydrolase_Mn_BS"/>
</dbReference>
<dbReference type="Gene3D" id="3.40.800.10">
    <property type="entry name" value="Ureohydrolase domain"/>
    <property type="match status" value="1"/>
</dbReference>
<keyword evidence="3" id="KW-0378">Hydrolase</keyword>
<dbReference type="PROSITE" id="PS01053">
    <property type="entry name" value="ARGINASE_1"/>
    <property type="match status" value="1"/>
</dbReference>
<gene>
    <name evidence="4" type="ORF">METZ01_LOCUS289569</name>
</gene>
<proteinExistence type="inferred from homology"/>
<dbReference type="GO" id="GO:0008783">
    <property type="term" value="F:agmatinase activity"/>
    <property type="evidence" value="ECO:0007669"/>
    <property type="project" value="TreeGrafter"/>
</dbReference>
<dbReference type="PRINTS" id="PR00116">
    <property type="entry name" value="ARGINASE"/>
</dbReference>
<organism evidence="4">
    <name type="scientific">marine metagenome</name>
    <dbReference type="NCBI Taxonomy" id="408172"/>
    <lineage>
        <taxon>unclassified sequences</taxon>
        <taxon>metagenomes</taxon>
        <taxon>ecological metagenomes</taxon>
    </lineage>
</organism>
<evidence type="ECO:0000256" key="2">
    <source>
        <dbReference type="ARBA" id="ARBA00022723"/>
    </source>
</evidence>
<dbReference type="SUPFAM" id="SSF52768">
    <property type="entry name" value="Arginase/deacetylase"/>
    <property type="match status" value="1"/>
</dbReference>
<dbReference type="AlphaFoldDB" id="A0A382LLQ5"/>
<evidence type="ECO:0000313" key="4">
    <source>
        <dbReference type="EMBL" id="SVC36715.1"/>
    </source>
</evidence>
<name>A0A382LLQ5_9ZZZZ</name>
<dbReference type="InterPro" id="IPR023696">
    <property type="entry name" value="Ureohydrolase_dom_sf"/>
</dbReference>
<dbReference type="GO" id="GO:0046872">
    <property type="term" value="F:metal ion binding"/>
    <property type="evidence" value="ECO:0007669"/>
    <property type="project" value="UniProtKB-KW"/>
</dbReference>
<dbReference type="PANTHER" id="PTHR11358:SF26">
    <property type="entry name" value="GUANIDINO ACID HYDROLASE, MITOCHONDRIAL"/>
    <property type="match status" value="1"/>
</dbReference>
<keyword evidence="2" id="KW-0479">Metal-binding</keyword>
<evidence type="ECO:0000256" key="3">
    <source>
        <dbReference type="ARBA" id="ARBA00022801"/>
    </source>
</evidence>
<comment type="similarity">
    <text evidence="1">Belongs to the arginase family. Agmatinase subfamily.</text>
</comment>
<dbReference type="CDD" id="cd11592">
    <property type="entry name" value="Agmatinase_PAH"/>
    <property type="match status" value="1"/>
</dbReference>
<sequence>MTSKDFEPIDPTVSPRFSDIATFMRTRRHDISPQVDVGLVGVPFDLGVNHRTGARHGPSGVREGSRVIRRVHPSSGIAPFEICNVADLGDAPINPMSKDISIAQIQEFFEQLVENEIAPIACGGDHTIPLPILRAIAKNNPVGILHFDAHADTLDELVGDRINHATFLRRGYEEGLVDPKRVIQIGLRGSRFAPDDIQFGYDVGFTIITMDEYEEMGRAEVIRKIDQVLGDGPSYISLDIDGLDPAFLPGTGVPEIGGITPRDAQVIIRSLQGREIVGADISEVSPLHDPTGITCITVANLMFEILCIIADSVHGRR</sequence>
<dbReference type="Pfam" id="PF00491">
    <property type="entry name" value="Arginase"/>
    <property type="match status" value="1"/>
</dbReference>